<name>A0A1E7F2M8_9STRA</name>
<evidence type="ECO:0000256" key="2">
    <source>
        <dbReference type="SAM" id="SignalP"/>
    </source>
</evidence>
<feature type="region of interest" description="Disordered" evidence="1">
    <location>
        <begin position="313"/>
        <end position="354"/>
    </location>
</feature>
<evidence type="ECO:0000313" key="3">
    <source>
        <dbReference type="EMBL" id="OEU12384.1"/>
    </source>
</evidence>
<feature type="chain" id="PRO_5009192558" evidence="2">
    <location>
        <begin position="22"/>
        <end position="707"/>
    </location>
</feature>
<feature type="compositionally biased region" description="Low complexity" evidence="1">
    <location>
        <begin position="171"/>
        <end position="182"/>
    </location>
</feature>
<reference evidence="3 4" key="1">
    <citation type="submission" date="2016-09" db="EMBL/GenBank/DDBJ databases">
        <title>Extensive genetic diversity and differential bi-allelic expression allows diatom success in the polar Southern Ocean.</title>
        <authorList>
            <consortium name="DOE Joint Genome Institute"/>
            <person name="Mock T."/>
            <person name="Otillar R.P."/>
            <person name="Strauss J."/>
            <person name="Dupont C."/>
            <person name="Frickenhaus S."/>
            <person name="Maumus F."/>
            <person name="Mcmullan M."/>
            <person name="Sanges R."/>
            <person name="Schmutz J."/>
            <person name="Toseland A."/>
            <person name="Valas R."/>
            <person name="Veluchamy A."/>
            <person name="Ward B.J."/>
            <person name="Allen A."/>
            <person name="Barry K."/>
            <person name="Falciatore A."/>
            <person name="Ferrante M."/>
            <person name="Fortunato A.E."/>
            <person name="Gloeckner G."/>
            <person name="Gruber A."/>
            <person name="Hipkin R."/>
            <person name="Janech M."/>
            <person name="Kroth P."/>
            <person name="Leese F."/>
            <person name="Lindquist E."/>
            <person name="Lyon B.R."/>
            <person name="Martin J."/>
            <person name="Mayer C."/>
            <person name="Parker M."/>
            <person name="Quesneville H."/>
            <person name="Raymond J."/>
            <person name="Uhlig C."/>
            <person name="Valentin K.U."/>
            <person name="Worden A.Z."/>
            <person name="Armbrust E.V."/>
            <person name="Bowler C."/>
            <person name="Green B."/>
            <person name="Moulton V."/>
            <person name="Van Oosterhout C."/>
            <person name="Grigoriev I."/>
        </authorList>
    </citation>
    <scope>NUCLEOTIDE SEQUENCE [LARGE SCALE GENOMIC DNA]</scope>
    <source>
        <strain evidence="3 4">CCMP1102</strain>
    </source>
</reference>
<feature type="region of interest" description="Disordered" evidence="1">
    <location>
        <begin position="168"/>
        <end position="193"/>
    </location>
</feature>
<protein>
    <submittedName>
        <fullName evidence="3">Uncharacterized protein</fullName>
    </submittedName>
</protein>
<proteinExistence type="predicted"/>
<accession>A0A1E7F2M8</accession>
<organism evidence="3 4">
    <name type="scientific">Fragilariopsis cylindrus CCMP1102</name>
    <dbReference type="NCBI Taxonomy" id="635003"/>
    <lineage>
        <taxon>Eukaryota</taxon>
        <taxon>Sar</taxon>
        <taxon>Stramenopiles</taxon>
        <taxon>Ochrophyta</taxon>
        <taxon>Bacillariophyta</taxon>
        <taxon>Bacillariophyceae</taxon>
        <taxon>Bacillariophycidae</taxon>
        <taxon>Bacillariales</taxon>
        <taxon>Bacillariaceae</taxon>
        <taxon>Fragilariopsis</taxon>
    </lineage>
</organism>
<evidence type="ECO:0000256" key="1">
    <source>
        <dbReference type="SAM" id="MobiDB-lite"/>
    </source>
</evidence>
<dbReference type="AlphaFoldDB" id="A0A1E7F2M8"/>
<dbReference type="OrthoDB" id="41313at2759"/>
<keyword evidence="2" id="KW-0732">Signal</keyword>
<dbReference type="Proteomes" id="UP000095751">
    <property type="component" value="Unassembled WGS sequence"/>
</dbReference>
<dbReference type="EMBL" id="KV784365">
    <property type="protein sequence ID" value="OEU12384.1"/>
    <property type="molecule type" value="Genomic_DNA"/>
</dbReference>
<keyword evidence="4" id="KW-1185">Reference proteome</keyword>
<gene>
    <name evidence="3" type="ORF">FRACYDRAFT_244649</name>
</gene>
<dbReference type="KEGG" id="fcy:FRACYDRAFT_244649"/>
<feature type="region of interest" description="Disordered" evidence="1">
    <location>
        <begin position="368"/>
        <end position="394"/>
    </location>
</feature>
<evidence type="ECO:0000313" key="4">
    <source>
        <dbReference type="Proteomes" id="UP000095751"/>
    </source>
</evidence>
<dbReference type="InParanoid" id="A0A1E7F2M8"/>
<feature type="signal peptide" evidence="2">
    <location>
        <begin position="1"/>
        <end position="21"/>
    </location>
</feature>
<sequence length="707" mass="78639">MGSIAFRRLFLCWWLLRDVVGFSMTTSRYSSSLSALSGADIEQETDEKPSPQVVGDRIIYRGKVNEIDYCIAPGDVSLSRASGKMITKSGDTTPETVSLTQAINNASNRAVRRILLAKSWPSEEAFNLSLRLAASAEKEADEARKANKNPSTAICPVPRPILNLLKKKDTSSSAITSPSAKSGVSGMASSANSFRKTRTNKEYVQDQIIAFQERYGSLPGYSDAEAFLESILSLATTGDESPRHKEVIESDDYAQSYSRVLSVLKSAGVVFEEIELGTNKYRIAKKLKNQNFCLSIMDTLTLRQESIDEITTTDGRVNGNSKIVELNSDNSVKDNEISNDDESSSPVASSKPKNTGVNRLKFWMQFKSDSEEESSKEEPSKEEQSTPSTSTDNGVILCSEEKSMTMQLNGLSNIVLRVLLLGDDQELLILSETLADNENSFVDRWYPDTSPLPEKMEDETRPGVQYLNALISLLRKAYKEGTVTTLEPITPLTKTYSNSYERLVASLVEMGSGYIRPEAENVMSMPKPRTALEEFGRFAVWESTFRSRDDKPACPEDLEGEWEVKDIVGGETIGVSKLTFAPKVQVMLFVYPLMFSNGLKTIINNKFQGDVMIAPPLQGLQWRLDPGPTHLDTCTFQVLSEDGTVLQYRGFIDRGARLEARFSGRSTRIRGSVMFQMRYADGPDWKDQLPVNYLTGATKFEMTKKKN</sequence>